<dbReference type="EMBL" id="BK015763">
    <property type="protein sequence ID" value="DAE23941.1"/>
    <property type="molecule type" value="Genomic_DNA"/>
</dbReference>
<name>A0A8S5QYY4_9CAUD</name>
<evidence type="ECO:0000313" key="1">
    <source>
        <dbReference type="EMBL" id="DAE23941.1"/>
    </source>
</evidence>
<dbReference type="InterPro" id="IPR021145">
    <property type="entry name" value="Portal_protein_SPP1_Gp6-like"/>
</dbReference>
<dbReference type="Pfam" id="PF05133">
    <property type="entry name" value="SPP1_portal"/>
    <property type="match status" value="1"/>
</dbReference>
<organism evidence="1">
    <name type="scientific">Siphoviridae sp. cttWj13</name>
    <dbReference type="NCBI Taxonomy" id="2826494"/>
    <lineage>
        <taxon>Viruses</taxon>
        <taxon>Duplodnaviria</taxon>
        <taxon>Heunggongvirae</taxon>
        <taxon>Uroviricota</taxon>
        <taxon>Caudoviricetes</taxon>
    </lineage>
</organism>
<proteinExistence type="predicted"/>
<protein>
    <submittedName>
        <fullName evidence="1">PORTAL PROTEIN</fullName>
    </submittedName>
</protein>
<sequence length="480" mass="55092">MQPYQIGSTDWIKQELAGLLGQQVTRDINDIIRLYSLYDGDGQYWQVDTNGLDYTPTVKVTNIIAELIGKEARYMMGVEPELRIVPKEKDNQAAQANADVIGSWLTALLEEQKWSKKLLDAAKDCFIGKRVALKLTGRRGGRLGIQFRPSLEFVYDTDPEDVDRLTKVIFFYHTNESEDRLKQRIWRQKYELRAGRCYLTEGLYDGTGRTISETHSDEDTGLDFIPVYVVINDGLTGDMTGKSDVERLWDNQDDYNRLKSDDRDALKFNMFPQRVFRDANQETMDRVKIAPGAIIDAQTDPSSDHQVDAKILEAQFSYNERIENALNRDKNDMYSLLSVPNVSLEQLKGFAASGKAMKALYWELTTRCEEKWNEWDAALRWMVQALVKMAGAYGTDSLPALDFTVSIDHRYPIADDEDAERTLDLQEVSQQARSRKCYMRKWHPNEDSDSELAQIVSEQKMLDDGFEDGIRAEMVESKLE</sequence>
<reference evidence="1" key="1">
    <citation type="journal article" date="2021" name="Proc. Natl. Acad. Sci. U.S.A.">
        <title>A Catalog of Tens of Thousands of Viruses from Human Metagenomes Reveals Hidden Associations with Chronic Diseases.</title>
        <authorList>
            <person name="Tisza M.J."/>
            <person name="Buck C.B."/>
        </authorList>
    </citation>
    <scope>NUCLEOTIDE SEQUENCE</scope>
    <source>
        <strain evidence="1">CttWj13</strain>
    </source>
</reference>
<accession>A0A8S5QYY4</accession>